<keyword evidence="1" id="KW-0749">Sporulation</keyword>
<feature type="region of interest" description="Disordered" evidence="2">
    <location>
        <begin position="36"/>
        <end position="56"/>
    </location>
</feature>
<evidence type="ECO:0000313" key="3">
    <source>
        <dbReference type="EMBL" id="WLV25883.1"/>
    </source>
</evidence>
<dbReference type="InterPro" id="IPR017524">
    <property type="entry name" value="SASP_thioredoxin-like"/>
</dbReference>
<reference evidence="3" key="1">
    <citation type="submission" date="2023-06" db="EMBL/GenBank/DDBJ databases">
        <title>A Treasure from Seagulls: Isolation and Description of Aciduricobacillus qingdaonensis gen. nov., sp. nov., a Rare Obligately Uric Acid-utilizing Member in the Family Bacillaceae.</title>
        <authorList>
            <person name="Liu W."/>
            <person name="Wang B."/>
        </authorList>
    </citation>
    <scope>NUCLEOTIDE SEQUENCE</scope>
    <source>
        <strain evidence="3">44XB</strain>
    </source>
</reference>
<name>A0ABY9KYM8_9BACI</name>
<evidence type="ECO:0000256" key="2">
    <source>
        <dbReference type="SAM" id="MobiDB-lite"/>
    </source>
</evidence>
<evidence type="ECO:0000256" key="1">
    <source>
        <dbReference type="HAMAP-Rule" id="MF_01506"/>
    </source>
</evidence>
<dbReference type="Proteomes" id="UP001180087">
    <property type="component" value="Chromosome"/>
</dbReference>
<dbReference type="Pfam" id="PF19824">
    <property type="entry name" value="Tlp"/>
    <property type="match status" value="1"/>
</dbReference>
<sequence length="77" mass="8845">MKDYNKPKPDDRSDNAEKLASMIEDTEANIRKAEQTMENGNGTQESQIADKNERRREALKGMRAELLDEAENANKYQ</sequence>
<dbReference type="HAMAP" id="MF_01506">
    <property type="entry name" value="Tlp"/>
    <property type="match status" value="1"/>
</dbReference>
<comment type="induction">
    <text evidence="1">Expressed only in the forespore compartment of sporulating cells.</text>
</comment>
<keyword evidence="4" id="KW-1185">Reference proteome</keyword>
<organism evidence="3 4">
    <name type="scientific">Aciduricibacillus chroicocephali</name>
    <dbReference type="NCBI Taxonomy" id="3054939"/>
    <lineage>
        <taxon>Bacteria</taxon>
        <taxon>Bacillati</taxon>
        <taxon>Bacillota</taxon>
        <taxon>Bacilli</taxon>
        <taxon>Bacillales</taxon>
        <taxon>Bacillaceae</taxon>
        <taxon>Aciduricibacillus</taxon>
    </lineage>
</organism>
<evidence type="ECO:0000313" key="4">
    <source>
        <dbReference type="Proteomes" id="UP001180087"/>
    </source>
</evidence>
<comment type="subcellular location">
    <subcellularLocation>
        <location evidence="1">Spore core</location>
    </subcellularLocation>
</comment>
<gene>
    <name evidence="1" type="primary">tlp</name>
    <name evidence="3" type="ORF">QR721_06705</name>
</gene>
<dbReference type="RefSeq" id="WP_348029673.1">
    <property type="nucleotide sequence ID" value="NZ_CP129113.1"/>
</dbReference>
<comment type="similarity">
    <text evidence="1">Belongs to the Tlp family.</text>
</comment>
<accession>A0ABY9KYM8</accession>
<proteinExistence type="evidence at transcript level"/>
<dbReference type="EMBL" id="CP129113">
    <property type="protein sequence ID" value="WLV25883.1"/>
    <property type="molecule type" value="Genomic_DNA"/>
</dbReference>
<protein>
    <recommendedName>
        <fullName evidence="1">Small, acid-soluble spore protein Tlp</fullName>
    </recommendedName>
</protein>
<feature type="compositionally biased region" description="Polar residues" evidence="2">
    <location>
        <begin position="36"/>
        <end position="47"/>
    </location>
</feature>